<dbReference type="CDD" id="cd16448">
    <property type="entry name" value="RING-H2"/>
    <property type="match status" value="1"/>
</dbReference>
<evidence type="ECO:0000256" key="2">
    <source>
        <dbReference type="ARBA" id="ARBA00004906"/>
    </source>
</evidence>
<evidence type="ECO:0000313" key="14">
    <source>
        <dbReference type="Proteomes" id="UP001175271"/>
    </source>
</evidence>
<keyword evidence="3" id="KW-0808">Transferase</keyword>
<feature type="coiled-coil region" evidence="11">
    <location>
        <begin position="224"/>
        <end position="321"/>
    </location>
</feature>
<dbReference type="EMBL" id="JAUCMV010000003">
    <property type="protein sequence ID" value="KAK0411769.1"/>
    <property type="molecule type" value="Genomic_DNA"/>
</dbReference>
<keyword evidence="5" id="KW-0479">Metal-binding</keyword>
<keyword evidence="11" id="KW-0175">Coiled coil</keyword>
<dbReference type="GO" id="GO:0008270">
    <property type="term" value="F:zinc ion binding"/>
    <property type="evidence" value="ECO:0007669"/>
    <property type="project" value="UniProtKB-KW"/>
</dbReference>
<protein>
    <recommendedName>
        <fullName evidence="12">RING-type domain-containing protein</fullName>
    </recommendedName>
</protein>
<comment type="pathway">
    <text evidence="2">Protein modification; protein ubiquitination.</text>
</comment>
<accession>A0AA39LWE6</accession>
<dbReference type="Pfam" id="PF13639">
    <property type="entry name" value="zf-RING_2"/>
    <property type="match status" value="1"/>
</dbReference>
<dbReference type="Gene3D" id="3.30.40.10">
    <property type="entry name" value="Zinc/RING finger domain, C3HC4 (zinc finger)"/>
    <property type="match status" value="1"/>
</dbReference>
<evidence type="ECO:0000256" key="9">
    <source>
        <dbReference type="ARBA" id="ARBA00023136"/>
    </source>
</evidence>
<evidence type="ECO:0000256" key="7">
    <source>
        <dbReference type="ARBA" id="ARBA00022833"/>
    </source>
</evidence>
<evidence type="ECO:0000259" key="12">
    <source>
        <dbReference type="PROSITE" id="PS50089"/>
    </source>
</evidence>
<evidence type="ECO:0000256" key="8">
    <source>
        <dbReference type="ARBA" id="ARBA00022989"/>
    </source>
</evidence>
<dbReference type="SUPFAM" id="SSF57850">
    <property type="entry name" value="RING/U-box"/>
    <property type="match status" value="1"/>
</dbReference>
<evidence type="ECO:0000256" key="10">
    <source>
        <dbReference type="PROSITE-ProRule" id="PRU00175"/>
    </source>
</evidence>
<sequence>MTTQRLNCPICLNFFDGNSTLLLLNGCGHLFHRTCIEKWMDRQAQCPTCRKEVRGRYDSLISVYASVAEDLEGSRNISLSRAEDELVLQAAKMRRLERTMKKLLWENDELKEDVSKVKALRKASMIDLRKKNAHLEIQIGVLKDEVARNEMELRETIEDNQETLKGLIRERKKAEIKTKEKQDDWRKERNRLRGEILHIIDTLKAREGEVEDKRRQSQYLENCLKAVESEKETLRKELEGVKAQLQRTKDEGEGVRRELEDTRTKIERRETLIQRLRKSVDSLGTDLCLLMQERRAALEMAMELRKETNAMRFKLEDLERS</sequence>
<dbReference type="Proteomes" id="UP001175271">
    <property type="component" value="Unassembled WGS sequence"/>
</dbReference>
<dbReference type="InterPro" id="IPR013083">
    <property type="entry name" value="Znf_RING/FYVE/PHD"/>
</dbReference>
<comment type="subcellular location">
    <subcellularLocation>
        <location evidence="1">Membrane</location>
        <topology evidence="1">Single-pass membrane protein</topology>
    </subcellularLocation>
</comment>
<dbReference type="InterPro" id="IPR044600">
    <property type="entry name" value="ATL1/ATL16-like"/>
</dbReference>
<dbReference type="PANTHER" id="PTHR46913">
    <property type="entry name" value="RING-H2 FINGER PROTEIN ATL16"/>
    <property type="match status" value="1"/>
</dbReference>
<organism evidence="13 14">
    <name type="scientific">Steinernema hermaphroditum</name>
    <dbReference type="NCBI Taxonomy" id="289476"/>
    <lineage>
        <taxon>Eukaryota</taxon>
        <taxon>Metazoa</taxon>
        <taxon>Ecdysozoa</taxon>
        <taxon>Nematoda</taxon>
        <taxon>Chromadorea</taxon>
        <taxon>Rhabditida</taxon>
        <taxon>Tylenchina</taxon>
        <taxon>Panagrolaimomorpha</taxon>
        <taxon>Strongyloidoidea</taxon>
        <taxon>Steinernematidae</taxon>
        <taxon>Steinernema</taxon>
    </lineage>
</organism>
<feature type="coiled-coil region" evidence="11">
    <location>
        <begin position="79"/>
        <end position="184"/>
    </location>
</feature>
<keyword evidence="8" id="KW-1133">Transmembrane helix</keyword>
<dbReference type="GO" id="GO:0016567">
    <property type="term" value="P:protein ubiquitination"/>
    <property type="evidence" value="ECO:0007669"/>
    <property type="project" value="InterPro"/>
</dbReference>
<dbReference type="GO" id="GO:0016740">
    <property type="term" value="F:transferase activity"/>
    <property type="evidence" value="ECO:0007669"/>
    <property type="project" value="UniProtKB-KW"/>
</dbReference>
<evidence type="ECO:0000313" key="13">
    <source>
        <dbReference type="EMBL" id="KAK0411769.1"/>
    </source>
</evidence>
<evidence type="ECO:0000256" key="11">
    <source>
        <dbReference type="SAM" id="Coils"/>
    </source>
</evidence>
<reference evidence="13" key="1">
    <citation type="submission" date="2023-06" db="EMBL/GenBank/DDBJ databases">
        <title>Genomic analysis of the entomopathogenic nematode Steinernema hermaphroditum.</title>
        <authorList>
            <person name="Schwarz E.M."/>
            <person name="Heppert J.K."/>
            <person name="Baniya A."/>
            <person name="Schwartz H.T."/>
            <person name="Tan C.-H."/>
            <person name="Antoshechkin I."/>
            <person name="Sternberg P.W."/>
            <person name="Goodrich-Blair H."/>
            <person name="Dillman A.R."/>
        </authorList>
    </citation>
    <scope>NUCLEOTIDE SEQUENCE</scope>
    <source>
        <strain evidence="13">PS9179</strain>
        <tissue evidence="13">Whole animal</tissue>
    </source>
</reference>
<dbReference type="AlphaFoldDB" id="A0AA39LWE6"/>
<evidence type="ECO:0000256" key="6">
    <source>
        <dbReference type="ARBA" id="ARBA00022771"/>
    </source>
</evidence>
<keyword evidence="14" id="KW-1185">Reference proteome</keyword>
<dbReference type="PROSITE" id="PS50089">
    <property type="entry name" value="ZF_RING_2"/>
    <property type="match status" value="1"/>
</dbReference>
<feature type="domain" description="RING-type" evidence="12">
    <location>
        <begin position="8"/>
        <end position="50"/>
    </location>
</feature>
<proteinExistence type="predicted"/>
<name>A0AA39LWE6_9BILA</name>
<evidence type="ECO:0000256" key="5">
    <source>
        <dbReference type="ARBA" id="ARBA00022723"/>
    </source>
</evidence>
<gene>
    <name evidence="13" type="ORF">QR680_005832</name>
</gene>
<comment type="caution">
    <text evidence="13">The sequence shown here is derived from an EMBL/GenBank/DDBJ whole genome shotgun (WGS) entry which is preliminary data.</text>
</comment>
<keyword evidence="7" id="KW-0862">Zinc</keyword>
<keyword evidence="9" id="KW-0472">Membrane</keyword>
<dbReference type="SMART" id="SM00184">
    <property type="entry name" value="RING"/>
    <property type="match status" value="1"/>
</dbReference>
<evidence type="ECO:0000256" key="3">
    <source>
        <dbReference type="ARBA" id="ARBA00022679"/>
    </source>
</evidence>
<keyword evidence="4" id="KW-0812">Transmembrane</keyword>
<dbReference type="InterPro" id="IPR001841">
    <property type="entry name" value="Znf_RING"/>
</dbReference>
<evidence type="ECO:0000256" key="4">
    <source>
        <dbReference type="ARBA" id="ARBA00022692"/>
    </source>
</evidence>
<evidence type="ECO:0000256" key="1">
    <source>
        <dbReference type="ARBA" id="ARBA00004167"/>
    </source>
</evidence>
<dbReference type="GO" id="GO:0016020">
    <property type="term" value="C:membrane"/>
    <property type="evidence" value="ECO:0007669"/>
    <property type="project" value="UniProtKB-SubCell"/>
</dbReference>
<keyword evidence="6 10" id="KW-0863">Zinc-finger</keyword>
<dbReference type="PANTHER" id="PTHR46913:SF1">
    <property type="entry name" value="RING-H2 FINGER PROTEIN ATL16"/>
    <property type="match status" value="1"/>
</dbReference>